<organism evidence="2 3">
    <name type="scientific">Rattus norvegicus</name>
    <name type="common">Rat</name>
    <dbReference type="NCBI Taxonomy" id="10116"/>
    <lineage>
        <taxon>Eukaryota</taxon>
        <taxon>Metazoa</taxon>
        <taxon>Chordata</taxon>
        <taxon>Craniata</taxon>
        <taxon>Vertebrata</taxon>
        <taxon>Euteleostomi</taxon>
        <taxon>Mammalia</taxon>
        <taxon>Eutheria</taxon>
        <taxon>Euarchontoglires</taxon>
        <taxon>Glires</taxon>
        <taxon>Rodentia</taxon>
        <taxon>Myomorpha</taxon>
        <taxon>Muroidea</taxon>
        <taxon>Muridae</taxon>
        <taxon>Murinae</taxon>
        <taxon>Rattus</taxon>
    </lineage>
</organism>
<evidence type="ECO:0000256" key="1">
    <source>
        <dbReference type="SAM" id="SignalP"/>
    </source>
</evidence>
<keyword evidence="1" id="KW-0732">Signal</keyword>
<evidence type="ECO:0000313" key="3">
    <source>
        <dbReference type="Proteomes" id="UP000234681"/>
    </source>
</evidence>
<sequence length="51" mass="5107">MAAMVGGSFVACAAALTFSASVVIRVQARCRATSSPGGHRGQVSGPITWKG</sequence>
<proteinExistence type="predicted"/>
<feature type="chain" id="PRO_5039901109" evidence="1">
    <location>
        <begin position="29"/>
        <end position="51"/>
    </location>
</feature>
<protein>
    <submittedName>
        <fullName evidence="2">RCG35843, isoform CRA_c</fullName>
    </submittedName>
</protein>
<dbReference type="AlphaFoldDB" id="A6IKU9"/>
<accession>A6IKU9</accession>
<feature type="signal peptide" evidence="1">
    <location>
        <begin position="1"/>
        <end position="28"/>
    </location>
</feature>
<reference evidence="3" key="1">
    <citation type="submission" date="2005-09" db="EMBL/GenBank/DDBJ databases">
        <authorList>
            <person name="Mural R.J."/>
            <person name="Li P.W."/>
            <person name="Adams M.D."/>
            <person name="Amanatides P.G."/>
            <person name="Baden-Tillson H."/>
            <person name="Barnstead M."/>
            <person name="Chin S.H."/>
            <person name="Dew I."/>
            <person name="Evans C.A."/>
            <person name="Ferriera S."/>
            <person name="Flanigan M."/>
            <person name="Fosler C."/>
            <person name="Glodek A."/>
            <person name="Gu Z."/>
            <person name="Holt R.A."/>
            <person name="Jennings D."/>
            <person name="Kraft C.L."/>
            <person name="Lu F."/>
            <person name="Nguyen T."/>
            <person name="Nusskern D.R."/>
            <person name="Pfannkoch C.M."/>
            <person name="Sitter C."/>
            <person name="Sutton G.G."/>
            <person name="Venter J.C."/>
            <person name="Wang Z."/>
            <person name="Woodage T."/>
            <person name="Zheng X.H."/>
            <person name="Zhong F."/>
        </authorList>
    </citation>
    <scope>NUCLEOTIDE SEQUENCE [LARGE SCALE GENOMIC DNA]</scope>
    <source>
        <strain>BN</strain>
        <strain evidence="3">Sprague-Dawley</strain>
    </source>
</reference>
<evidence type="ECO:0000313" key="2">
    <source>
        <dbReference type="EMBL" id="EDM00364.1"/>
    </source>
</evidence>
<gene>
    <name evidence="2" type="ORF">rCG_35843</name>
</gene>
<name>A6IKU9_RAT</name>
<dbReference type="EMBL" id="CH473963">
    <property type="protein sequence ID" value="EDM00364.1"/>
    <property type="molecule type" value="Genomic_DNA"/>
</dbReference>
<dbReference type="Proteomes" id="UP000234681">
    <property type="component" value="Chromosome 14"/>
</dbReference>